<evidence type="ECO:0000313" key="1">
    <source>
        <dbReference type="WBParaSite" id="maker-PairedContig_61-snap-gene-0.10-mRNA-1"/>
    </source>
</evidence>
<name>A0A1I8EYJ0_WUCBA</name>
<sequence>MRKLRQHTNSKILCYNFGAI</sequence>
<proteinExistence type="predicted"/>
<organism evidence="1">
    <name type="scientific">Wuchereria bancrofti</name>
    <dbReference type="NCBI Taxonomy" id="6293"/>
    <lineage>
        <taxon>Eukaryota</taxon>
        <taxon>Metazoa</taxon>
        <taxon>Ecdysozoa</taxon>
        <taxon>Nematoda</taxon>
        <taxon>Chromadorea</taxon>
        <taxon>Rhabditida</taxon>
        <taxon>Spirurina</taxon>
        <taxon>Spiruromorpha</taxon>
        <taxon>Filarioidea</taxon>
        <taxon>Onchocercidae</taxon>
        <taxon>Wuchereria</taxon>
    </lineage>
</organism>
<accession>A0A1I8EYJ0</accession>
<protein>
    <submittedName>
        <fullName evidence="1">Uncharacterized protein</fullName>
    </submittedName>
</protein>
<dbReference type="WBParaSite" id="maker-PairedContig_61-snap-gene-0.10-mRNA-1">
    <property type="protein sequence ID" value="maker-PairedContig_61-snap-gene-0.10-mRNA-1"/>
    <property type="gene ID" value="maker-PairedContig_61-snap-gene-0.10"/>
</dbReference>
<reference evidence="1" key="1">
    <citation type="submission" date="2016-11" db="UniProtKB">
        <authorList>
            <consortium name="WormBaseParasite"/>
        </authorList>
    </citation>
    <scope>IDENTIFICATION</scope>
    <source>
        <strain evidence="1">pt0022</strain>
    </source>
</reference>
<dbReference type="AlphaFoldDB" id="A0A1I8EYJ0"/>